<evidence type="ECO:0000256" key="1">
    <source>
        <dbReference type="ARBA" id="ARBA00008056"/>
    </source>
</evidence>
<dbReference type="InterPro" id="IPR027443">
    <property type="entry name" value="IPNS-like_sf"/>
</dbReference>
<evidence type="ECO:0000256" key="4">
    <source>
        <dbReference type="ARBA" id="ARBA00023004"/>
    </source>
</evidence>
<dbReference type="GO" id="GO:0046872">
    <property type="term" value="F:metal ion binding"/>
    <property type="evidence" value="ECO:0007669"/>
    <property type="project" value="UniProtKB-KW"/>
</dbReference>
<proteinExistence type="inferred from homology"/>
<dbReference type="SUPFAM" id="SSF51197">
    <property type="entry name" value="Clavaminate synthase-like"/>
    <property type="match status" value="1"/>
</dbReference>
<keyword evidence="3 5" id="KW-0560">Oxidoreductase</keyword>
<dbReference type="PANTHER" id="PTHR10209:SF885">
    <property type="entry name" value="2OG-FE(II) OXYGENASE FAMILY, PUTATIVE (AFU_ORTHOLOGUE AFUA_2G00750)-RELATED"/>
    <property type="match status" value="1"/>
</dbReference>
<accession>A0A165P9V1</accession>
<protein>
    <submittedName>
        <fullName evidence="7">Clavaminate synthase-like protein</fullName>
    </submittedName>
</protein>
<dbReference type="InterPro" id="IPR044861">
    <property type="entry name" value="IPNS-like_FE2OG_OXY"/>
</dbReference>
<dbReference type="InterPro" id="IPR005123">
    <property type="entry name" value="Oxoglu/Fe-dep_dioxygenase_dom"/>
</dbReference>
<evidence type="ECO:0000313" key="7">
    <source>
        <dbReference type="EMBL" id="KZW01859.1"/>
    </source>
</evidence>
<comment type="similarity">
    <text evidence="1 5">Belongs to the iron/ascorbate-dependent oxidoreductase family.</text>
</comment>
<evidence type="ECO:0000256" key="3">
    <source>
        <dbReference type="ARBA" id="ARBA00023002"/>
    </source>
</evidence>
<dbReference type="Proteomes" id="UP000077266">
    <property type="component" value="Unassembled WGS sequence"/>
</dbReference>
<dbReference type="AlphaFoldDB" id="A0A165P9V1"/>
<keyword evidence="8" id="KW-1185">Reference proteome</keyword>
<dbReference type="InterPro" id="IPR026992">
    <property type="entry name" value="DIOX_N"/>
</dbReference>
<dbReference type="OrthoDB" id="288590at2759"/>
<feature type="domain" description="Fe2OG dioxygenase" evidence="6">
    <location>
        <begin position="171"/>
        <end position="278"/>
    </location>
</feature>
<evidence type="ECO:0000256" key="2">
    <source>
        <dbReference type="ARBA" id="ARBA00022723"/>
    </source>
</evidence>
<dbReference type="EMBL" id="KV425891">
    <property type="protein sequence ID" value="KZW01859.1"/>
    <property type="molecule type" value="Genomic_DNA"/>
</dbReference>
<reference evidence="7 8" key="1">
    <citation type="journal article" date="2016" name="Mol. Biol. Evol.">
        <title>Comparative Genomics of Early-Diverging Mushroom-Forming Fungi Provides Insights into the Origins of Lignocellulose Decay Capabilities.</title>
        <authorList>
            <person name="Nagy L.G."/>
            <person name="Riley R."/>
            <person name="Tritt A."/>
            <person name="Adam C."/>
            <person name="Daum C."/>
            <person name="Floudas D."/>
            <person name="Sun H."/>
            <person name="Yadav J.S."/>
            <person name="Pangilinan J."/>
            <person name="Larsson K.H."/>
            <person name="Matsuura K."/>
            <person name="Barry K."/>
            <person name="Labutti K."/>
            <person name="Kuo R."/>
            <person name="Ohm R.A."/>
            <person name="Bhattacharya S.S."/>
            <person name="Shirouzu T."/>
            <person name="Yoshinaga Y."/>
            <person name="Martin F.M."/>
            <person name="Grigoriev I.V."/>
            <person name="Hibbett D.S."/>
        </authorList>
    </citation>
    <scope>NUCLEOTIDE SEQUENCE [LARGE SCALE GENOMIC DNA]</scope>
    <source>
        <strain evidence="7 8">HHB12029</strain>
    </source>
</reference>
<evidence type="ECO:0000313" key="8">
    <source>
        <dbReference type="Proteomes" id="UP000077266"/>
    </source>
</evidence>
<dbReference type="InParanoid" id="A0A165P9V1"/>
<dbReference type="Pfam" id="PF03171">
    <property type="entry name" value="2OG-FeII_Oxy"/>
    <property type="match status" value="1"/>
</dbReference>
<dbReference type="Gene3D" id="2.60.120.330">
    <property type="entry name" value="B-lactam Antibiotic, Isopenicillin N Synthase, Chain"/>
    <property type="match status" value="1"/>
</dbReference>
<dbReference type="PROSITE" id="PS51471">
    <property type="entry name" value="FE2OG_OXY"/>
    <property type="match status" value="1"/>
</dbReference>
<dbReference type="Pfam" id="PF14226">
    <property type="entry name" value="DIOX_N"/>
    <property type="match status" value="1"/>
</dbReference>
<dbReference type="STRING" id="1314781.A0A165P9V1"/>
<name>A0A165P9V1_EXIGL</name>
<keyword evidence="4 5" id="KW-0408">Iron</keyword>
<dbReference type="GO" id="GO:0016491">
    <property type="term" value="F:oxidoreductase activity"/>
    <property type="evidence" value="ECO:0007669"/>
    <property type="project" value="UniProtKB-KW"/>
</dbReference>
<evidence type="ECO:0000256" key="5">
    <source>
        <dbReference type="RuleBase" id="RU003682"/>
    </source>
</evidence>
<dbReference type="PANTHER" id="PTHR10209">
    <property type="entry name" value="OXIDOREDUCTASE, 2OG-FE II OXYGENASE FAMILY PROTEIN"/>
    <property type="match status" value="1"/>
</dbReference>
<sequence>MSSADFTSIPILEYGLLARDRAAFLSQLRHALIHVGFLYLRGAPVDTTSVIAQIPRVFALPQSSKDALSMRNSEHFLGYTNLGTEFTKGALDMREQFDFATPHQNEWKEGDPEYLRLWGPAQWPSDEELPGFREVVEKFYVDTDVLAHDFTGLVVEALGLSHDALSDFFEPPGHMQHRGKIIKYPEVKEGASNQGVGPHYDSGFLTFLLQASEQRGLQVQNFAGKWIDVPPLADTFVVNIGKGLEALTSGIALATSHRVLSPPPGSGPRYSVPFFQMIAQRVVLGKAAASLTFPPDVLAERDRRGNPTTDSVNYTEYDTTPAGEVALIGRIKSHPDVAERHYPQLFKAIFPQGLPREVSAY</sequence>
<organism evidence="7 8">
    <name type="scientific">Exidia glandulosa HHB12029</name>
    <dbReference type="NCBI Taxonomy" id="1314781"/>
    <lineage>
        <taxon>Eukaryota</taxon>
        <taxon>Fungi</taxon>
        <taxon>Dikarya</taxon>
        <taxon>Basidiomycota</taxon>
        <taxon>Agaricomycotina</taxon>
        <taxon>Agaricomycetes</taxon>
        <taxon>Auriculariales</taxon>
        <taxon>Exidiaceae</taxon>
        <taxon>Exidia</taxon>
    </lineage>
</organism>
<evidence type="ECO:0000259" key="6">
    <source>
        <dbReference type="PROSITE" id="PS51471"/>
    </source>
</evidence>
<gene>
    <name evidence="7" type="ORF">EXIGLDRAFT_602504</name>
</gene>
<keyword evidence="2 5" id="KW-0479">Metal-binding</keyword>